<reference evidence="7 9" key="1">
    <citation type="submission" date="2015-12" db="EMBL/GenBank/DDBJ databases">
        <title>Update maize B73 reference genome by single molecule sequencing technologies.</title>
        <authorList>
            <consortium name="Maize Genome Sequencing Project"/>
            <person name="Ware D."/>
        </authorList>
    </citation>
    <scope>NUCLEOTIDE SEQUENCE [LARGE SCALE GENOMIC DNA]</scope>
    <source>
        <strain evidence="9">cv. B73</strain>
        <tissue evidence="7">Seedling</tissue>
    </source>
</reference>
<evidence type="ECO:0000313" key="7">
    <source>
        <dbReference type="EMBL" id="ONL94755.1"/>
    </source>
</evidence>
<accession>A0A1D6JS63</accession>
<keyword evidence="4" id="KW-0624">Polysaccharide degradation</keyword>
<feature type="chain" id="PRO_5010805789" description="chitinase" evidence="5">
    <location>
        <begin position="24"/>
        <end position="198"/>
    </location>
</feature>
<reference evidence="8" key="2">
    <citation type="submission" date="2019-07" db="EMBL/GenBank/DDBJ databases">
        <authorList>
            <person name="Seetharam A."/>
            <person name="Woodhouse M."/>
            <person name="Cannon E."/>
        </authorList>
    </citation>
    <scope>NUCLEOTIDE SEQUENCE [LARGE SCALE GENOMIC DNA]</scope>
    <source>
        <strain evidence="8">cv. B73</strain>
    </source>
</reference>
<dbReference type="Proteomes" id="UP000007305">
    <property type="component" value="Chromosome 1"/>
</dbReference>
<dbReference type="AlphaFoldDB" id="A0A1D6JS63"/>
<dbReference type="GO" id="GO:0016998">
    <property type="term" value="P:cell wall macromolecule catabolic process"/>
    <property type="evidence" value="ECO:0007669"/>
    <property type="project" value="InterPro"/>
</dbReference>
<dbReference type="InterPro" id="IPR000726">
    <property type="entry name" value="Glyco_hydro_19_cat"/>
</dbReference>
<organism evidence="7">
    <name type="scientific">Zea mays</name>
    <name type="common">Maize</name>
    <dbReference type="NCBI Taxonomy" id="4577"/>
    <lineage>
        <taxon>Eukaryota</taxon>
        <taxon>Viridiplantae</taxon>
        <taxon>Streptophyta</taxon>
        <taxon>Embryophyta</taxon>
        <taxon>Tracheophyta</taxon>
        <taxon>Spermatophyta</taxon>
        <taxon>Magnoliopsida</taxon>
        <taxon>Liliopsida</taxon>
        <taxon>Poales</taxon>
        <taxon>Poaceae</taxon>
        <taxon>PACMAD clade</taxon>
        <taxon>Panicoideae</taxon>
        <taxon>Andropogonodae</taxon>
        <taxon>Andropogoneae</taxon>
        <taxon>Tripsacinae</taxon>
        <taxon>Zea</taxon>
    </lineage>
</organism>
<evidence type="ECO:0000256" key="4">
    <source>
        <dbReference type="ARBA" id="ARBA00023326"/>
    </source>
</evidence>
<reference evidence="8" key="3">
    <citation type="submission" date="2021-05" db="UniProtKB">
        <authorList>
            <consortium name="EnsemblPlants"/>
        </authorList>
    </citation>
    <scope>IDENTIFICATION</scope>
    <source>
        <strain evidence="8">cv. B73</strain>
    </source>
</reference>
<feature type="signal peptide" evidence="5">
    <location>
        <begin position="1"/>
        <end position="23"/>
    </location>
</feature>
<dbReference type="GO" id="GO:0008843">
    <property type="term" value="F:endochitinase activity"/>
    <property type="evidence" value="ECO:0007669"/>
    <property type="project" value="UniProtKB-EC"/>
</dbReference>
<keyword evidence="3" id="KW-0119">Carbohydrate metabolism</keyword>
<keyword evidence="5" id="KW-0732">Signal</keyword>
<proteinExistence type="predicted"/>
<dbReference type="EMBL" id="CM007647">
    <property type="protein sequence ID" value="ONL94755.1"/>
    <property type="molecule type" value="Genomic_DNA"/>
</dbReference>
<dbReference type="Pfam" id="PF00182">
    <property type="entry name" value="Glyco_hydro_19"/>
    <property type="match status" value="1"/>
</dbReference>
<evidence type="ECO:0000313" key="8">
    <source>
        <dbReference type="EnsemblPlants" id="Zm00001eb007850_P001"/>
    </source>
</evidence>
<dbReference type="EnsemblPlants" id="Zm00001eb007850_T001">
    <property type="protein sequence ID" value="Zm00001eb007850_P001"/>
    <property type="gene ID" value="Zm00001eb007850"/>
</dbReference>
<dbReference type="GO" id="GO:0050832">
    <property type="term" value="P:defense response to fungus"/>
    <property type="evidence" value="ECO:0000318"/>
    <property type="project" value="GO_Central"/>
</dbReference>
<dbReference type="SUPFAM" id="SSF53955">
    <property type="entry name" value="Lysozyme-like"/>
    <property type="match status" value="1"/>
</dbReference>
<gene>
    <name evidence="7" type="ORF">ZEAMMB73_Zm00001d028116</name>
</gene>
<keyword evidence="9" id="KW-1185">Reference proteome</keyword>
<evidence type="ECO:0000256" key="2">
    <source>
        <dbReference type="ARBA" id="ARBA00012729"/>
    </source>
</evidence>
<evidence type="ECO:0000313" key="9">
    <source>
        <dbReference type="Proteomes" id="UP000007305"/>
    </source>
</evidence>
<protein>
    <recommendedName>
        <fullName evidence="2">chitinase</fullName>
        <ecNumber evidence="2">3.2.1.14</ecNumber>
    </recommendedName>
</protein>
<dbReference type="InterPro" id="IPR023346">
    <property type="entry name" value="Lysozyme-like_dom_sf"/>
</dbReference>
<dbReference type="GO" id="GO:0004568">
    <property type="term" value="F:chitinase activity"/>
    <property type="evidence" value="ECO:0000318"/>
    <property type="project" value="GO_Central"/>
</dbReference>
<dbReference type="GO" id="GO:0006032">
    <property type="term" value="P:chitin catabolic process"/>
    <property type="evidence" value="ECO:0007669"/>
    <property type="project" value="InterPro"/>
</dbReference>
<name>A0A1D6JS63_MAIZE</name>
<dbReference type="Gramene" id="Zm00001eb007850_T001">
    <property type="protein sequence ID" value="Zm00001eb007850_P001"/>
    <property type="gene ID" value="Zm00001eb007850"/>
</dbReference>
<comment type="catalytic activity">
    <reaction evidence="1">
        <text>Random endo-hydrolysis of N-acetyl-beta-D-glucosaminide (1-&gt;4)-beta-linkages in chitin and chitodextrins.</text>
        <dbReference type="EC" id="3.2.1.14"/>
    </reaction>
</comment>
<feature type="domain" description="Glycoside hydrolase family 19 catalytic" evidence="6">
    <location>
        <begin position="28"/>
        <end position="61"/>
    </location>
</feature>
<dbReference type="EC" id="3.2.1.14" evidence="2"/>
<evidence type="ECO:0000256" key="5">
    <source>
        <dbReference type="SAM" id="SignalP"/>
    </source>
</evidence>
<evidence type="ECO:0000256" key="3">
    <source>
        <dbReference type="ARBA" id="ARBA00023277"/>
    </source>
</evidence>
<sequence>MARFALVACAAATAALLLGVAAADVASIITQDVYNQMLPKRDNTQCPANGFYTYDAFIYAFCTGYEYTIHTEIPVGVRGRTEIPVGVRETARDTIPYLPTLPQYKGMSIRSSEITKRSTLALPMSRFAFVLRLTVAPSARTITTAPPCPHVQELFGDEHHPRNMVDNMVLIIIDQTYSALLEIYGPEAPPSGDGHIQI</sequence>
<dbReference type="GO" id="GO:0000272">
    <property type="term" value="P:polysaccharide catabolic process"/>
    <property type="evidence" value="ECO:0007669"/>
    <property type="project" value="UniProtKB-KW"/>
</dbReference>
<evidence type="ECO:0000259" key="6">
    <source>
        <dbReference type="Pfam" id="PF00182"/>
    </source>
</evidence>
<evidence type="ECO:0000256" key="1">
    <source>
        <dbReference type="ARBA" id="ARBA00000822"/>
    </source>
</evidence>
<dbReference type="Gene3D" id="1.10.530.10">
    <property type="match status" value="1"/>
</dbReference>